<feature type="compositionally biased region" description="Basic and acidic residues" evidence="1">
    <location>
        <begin position="1"/>
        <end position="27"/>
    </location>
</feature>
<accession>A0A838L4Y3</accession>
<dbReference type="EMBL" id="JACEIB010000006">
    <property type="protein sequence ID" value="MBA2934553.1"/>
    <property type="molecule type" value="Genomic_DNA"/>
</dbReference>
<feature type="compositionally biased region" description="Polar residues" evidence="1">
    <location>
        <begin position="29"/>
        <end position="39"/>
    </location>
</feature>
<sequence length="88" mass="9485">MDDTNEHEPADPPKEGSNRGTEPEGQRRANISETISTGANDDDGLGDERDNKLTPAEEVVPSDDELGVGDIALEDDETELVRRPGQPT</sequence>
<protein>
    <submittedName>
        <fullName evidence="2">Uncharacterized protein</fullName>
    </submittedName>
</protein>
<proteinExistence type="predicted"/>
<dbReference type="AlphaFoldDB" id="A0A838L4Y3"/>
<evidence type="ECO:0000256" key="1">
    <source>
        <dbReference type="SAM" id="MobiDB-lite"/>
    </source>
</evidence>
<feature type="compositionally biased region" description="Acidic residues" evidence="1">
    <location>
        <begin position="60"/>
        <end position="78"/>
    </location>
</feature>
<organism evidence="2 3">
    <name type="scientific">Sphingomonas chungangi</name>
    <dbReference type="NCBI Taxonomy" id="2683589"/>
    <lineage>
        <taxon>Bacteria</taxon>
        <taxon>Pseudomonadati</taxon>
        <taxon>Pseudomonadota</taxon>
        <taxon>Alphaproteobacteria</taxon>
        <taxon>Sphingomonadales</taxon>
        <taxon>Sphingomonadaceae</taxon>
        <taxon>Sphingomonas</taxon>
    </lineage>
</organism>
<gene>
    <name evidence="2" type="ORF">HZF05_10645</name>
</gene>
<evidence type="ECO:0000313" key="3">
    <source>
        <dbReference type="Proteomes" id="UP000570166"/>
    </source>
</evidence>
<evidence type="ECO:0000313" key="2">
    <source>
        <dbReference type="EMBL" id="MBA2934553.1"/>
    </source>
</evidence>
<reference evidence="2 3" key="1">
    <citation type="submission" date="2020-07" db="EMBL/GenBank/DDBJ databases">
        <authorList>
            <person name="Sun Q."/>
        </authorList>
    </citation>
    <scope>NUCLEOTIDE SEQUENCE [LARGE SCALE GENOMIC DNA]</scope>
    <source>
        <strain evidence="2 3">CGMCC 1.13654</strain>
    </source>
</reference>
<dbReference type="RefSeq" id="WP_160366024.1">
    <property type="nucleotide sequence ID" value="NZ_JACEIB010000006.1"/>
</dbReference>
<keyword evidence="3" id="KW-1185">Reference proteome</keyword>
<feature type="region of interest" description="Disordered" evidence="1">
    <location>
        <begin position="1"/>
        <end position="88"/>
    </location>
</feature>
<comment type="caution">
    <text evidence="2">The sequence shown here is derived from an EMBL/GenBank/DDBJ whole genome shotgun (WGS) entry which is preliminary data.</text>
</comment>
<name>A0A838L4Y3_9SPHN</name>
<dbReference type="Proteomes" id="UP000570166">
    <property type="component" value="Unassembled WGS sequence"/>
</dbReference>